<proteinExistence type="predicted"/>
<sequence length="69" mass="8282">MMNKIYNSEVSSNWFFGRHLKRPNLSCFYKHTHTQKIHTVYQNVMCSQTCIGQDLEKEYIPHNDSKLNF</sequence>
<name>A0A0E9RKZ4_ANGAN</name>
<reference evidence="1" key="2">
    <citation type="journal article" date="2015" name="Fish Shellfish Immunol.">
        <title>Early steps in the European eel (Anguilla anguilla)-Vibrio vulnificus interaction in the gills: Role of the RtxA13 toxin.</title>
        <authorList>
            <person name="Callol A."/>
            <person name="Pajuelo D."/>
            <person name="Ebbesson L."/>
            <person name="Teles M."/>
            <person name="MacKenzie S."/>
            <person name="Amaro C."/>
        </authorList>
    </citation>
    <scope>NUCLEOTIDE SEQUENCE</scope>
</reference>
<dbReference type="AlphaFoldDB" id="A0A0E9RKZ4"/>
<protein>
    <submittedName>
        <fullName evidence="1">Uncharacterized protein</fullName>
    </submittedName>
</protein>
<dbReference type="EMBL" id="GBXM01079437">
    <property type="protein sequence ID" value="JAH29140.1"/>
    <property type="molecule type" value="Transcribed_RNA"/>
</dbReference>
<accession>A0A0E9RKZ4</accession>
<reference evidence="1" key="1">
    <citation type="submission" date="2014-11" db="EMBL/GenBank/DDBJ databases">
        <authorList>
            <person name="Amaro Gonzalez C."/>
        </authorList>
    </citation>
    <scope>NUCLEOTIDE SEQUENCE</scope>
</reference>
<evidence type="ECO:0000313" key="1">
    <source>
        <dbReference type="EMBL" id="JAH29140.1"/>
    </source>
</evidence>
<organism evidence="1">
    <name type="scientific">Anguilla anguilla</name>
    <name type="common">European freshwater eel</name>
    <name type="synonym">Muraena anguilla</name>
    <dbReference type="NCBI Taxonomy" id="7936"/>
    <lineage>
        <taxon>Eukaryota</taxon>
        <taxon>Metazoa</taxon>
        <taxon>Chordata</taxon>
        <taxon>Craniata</taxon>
        <taxon>Vertebrata</taxon>
        <taxon>Euteleostomi</taxon>
        <taxon>Actinopterygii</taxon>
        <taxon>Neopterygii</taxon>
        <taxon>Teleostei</taxon>
        <taxon>Anguilliformes</taxon>
        <taxon>Anguillidae</taxon>
        <taxon>Anguilla</taxon>
    </lineage>
</organism>